<dbReference type="InterPro" id="IPR051322">
    <property type="entry name" value="AA_ABC_Transporter_Permease"/>
</dbReference>
<evidence type="ECO:0000259" key="9">
    <source>
        <dbReference type="PROSITE" id="PS50928"/>
    </source>
</evidence>
<dbReference type="PANTHER" id="PTHR30450:SF1">
    <property type="entry name" value="D-METHIONINE TRANSPORT SYSTEM PERMEASE PROTEIN METI-RELATED"/>
    <property type="match status" value="1"/>
</dbReference>
<proteinExistence type="inferred from homology"/>
<comment type="subcellular location">
    <subcellularLocation>
        <location evidence="1 8">Cell membrane</location>
        <topology evidence="1 8">Multi-pass membrane protein</topology>
    </subcellularLocation>
</comment>
<feature type="transmembrane region" description="Helical" evidence="8">
    <location>
        <begin position="20"/>
        <end position="42"/>
    </location>
</feature>
<reference evidence="10 11" key="1">
    <citation type="submission" date="2016-09" db="EMBL/GenBank/DDBJ databases">
        <title>Genomic analysis reveals versatility of anaerobic energy metabolism of Geosporobacter ferrireducens IRF9 of phylum Firmicutes.</title>
        <authorList>
            <person name="Kim S.-J."/>
        </authorList>
    </citation>
    <scope>NUCLEOTIDE SEQUENCE [LARGE SCALE GENOMIC DNA]</scope>
    <source>
        <strain evidence="10 11">IRF9</strain>
    </source>
</reference>
<evidence type="ECO:0000256" key="2">
    <source>
        <dbReference type="ARBA" id="ARBA00007069"/>
    </source>
</evidence>
<dbReference type="STRING" id="1424294.Gferi_09910"/>
<feature type="transmembrane region" description="Helical" evidence="8">
    <location>
        <begin position="148"/>
        <end position="170"/>
    </location>
</feature>
<dbReference type="EMBL" id="CP017269">
    <property type="protein sequence ID" value="AOT69865.1"/>
    <property type="molecule type" value="Genomic_DNA"/>
</dbReference>
<keyword evidence="6 8" id="KW-1133">Transmembrane helix</keyword>
<dbReference type="NCBIfam" id="NF008049">
    <property type="entry name" value="PRK10782.1"/>
    <property type="match status" value="1"/>
</dbReference>
<dbReference type="InterPro" id="IPR000515">
    <property type="entry name" value="MetI-like"/>
</dbReference>
<dbReference type="RefSeq" id="WP_069975992.1">
    <property type="nucleotide sequence ID" value="NZ_CP017269.1"/>
</dbReference>
<keyword evidence="5 8" id="KW-0812">Transmembrane</keyword>
<dbReference type="Pfam" id="PF00528">
    <property type="entry name" value="BPD_transp_1"/>
    <property type="match status" value="1"/>
</dbReference>
<keyword evidence="11" id="KW-1185">Reference proteome</keyword>
<feature type="domain" description="ABC transmembrane type-1" evidence="9">
    <location>
        <begin position="15"/>
        <end position="209"/>
    </location>
</feature>
<evidence type="ECO:0000256" key="8">
    <source>
        <dbReference type="RuleBase" id="RU363032"/>
    </source>
</evidence>
<dbReference type="GO" id="GO:0005886">
    <property type="term" value="C:plasma membrane"/>
    <property type="evidence" value="ECO:0007669"/>
    <property type="project" value="UniProtKB-SubCell"/>
</dbReference>
<dbReference type="PROSITE" id="PS50928">
    <property type="entry name" value="ABC_TM1"/>
    <property type="match status" value="1"/>
</dbReference>
<dbReference type="GO" id="GO:0048473">
    <property type="term" value="P:D-methionine transmembrane transport"/>
    <property type="evidence" value="ECO:0007669"/>
    <property type="project" value="TreeGrafter"/>
</dbReference>
<feature type="transmembrane region" description="Helical" evidence="8">
    <location>
        <begin position="84"/>
        <end position="107"/>
    </location>
</feature>
<comment type="similarity">
    <text evidence="2">Belongs to the binding-protein-dependent transport system permease family. CysTW subfamily.</text>
</comment>
<dbReference type="InterPro" id="IPR035906">
    <property type="entry name" value="MetI-like_sf"/>
</dbReference>
<dbReference type="OrthoDB" id="9793490at2"/>
<evidence type="ECO:0000256" key="1">
    <source>
        <dbReference type="ARBA" id="ARBA00004651"/>
    </source>
</evidence>
<evidence type="ECO:0000256" key="5">
    <source>
        <dbReference type="ARBA" id="ARBA00022692"/>
    </source>
</evidence>
<evidence type="ECO:0000256" key="7">
    <source>
        <dbReference type="ARBA" id="ARBA00023136"/>
    </source>
</evidence>
<protein>
    <submittedName>
        <fullName evidence="10">Methionine ABC transporter permease</fullName>
    </submittedName>
</protein>
<dbReference type="FunFam" id="1.10.3720.10:FF:000002">
    <property type="entry name" value="D-methionine ABC transporter permease MetI"/>
    <property type="match status" value="1"/>
</dbReference>
<dbReference type="PANTHER" id="PTHR30450">
    <property type="entry name" value="ABC TRANSPORTER PERMEASE"/>
    <property type="match status" value="1"/>
</dbReference>
<keyword evidence="4" id="KW-1003">Cell membrane</keyword>
<gene>
    <name evidence="10" type="ORF">Gferi_09910</name>
</gene>
<accession>A0A1D8GG47</accession>
<feature type="transmembrane region" description="Helical" evidence="8">
    <location>
        <begin position="190"/>
        <end position="209"/>
    </location>
</feature>
<dbReference type="KEGG" id="gfe:Gferi_09910"/>
<dbReference type="CDD" id="cd06261">
    <property type="entry name" value="TM_PBP2"/>
    <property type="match status" value="1"/>
</dbReference>
<sequence>MNSFNDLIALLTPSLFETLYMVFTAIIFTVLFGLPLGVILIITNQDHIMPNPLLNNVLSYAINTMRSLPFIILMIFIIPFTRMVVGTSIGTTAAIVPLVVAATPFFARIVESALREVDWGVVEAAIAMGATPMQIIVKVLIPEAMSSLVLGVTITLINIISFSAMAGVVGGGGLGDLAVRYGYHRFQTDVMLATVVVLIVLVQLIQTAGNRIAKQINKK</sequence>
<feature type="transmembrane region" description="Helical" evidence="8">
    <location>
        <begin position="119"/>
        <end position="141"/>
    </location>
</feature>
<dbReference type="Gene3D" id="1.10.3720.10">
    <property type="entry name" value="MetI-like"/>
    <property type="match status" value="1"/>
</dbReference>
<feature type="transmembrane region" description="Helical" evidence="8">
    <location>
        <begin position="57"/>
        <end position="77"/>
    </location>
</feature>
<keyword evidence="3 8" id="KW-0813">Transport</keyword>
<evidence type="ECO:0000313" key="11">
    <source>
        <dbReference type="Proteomes" id="UP000095743"/>
    </source>
</evidence>
<evidence type="ECO:0000256" key="4">
    <source>
        <dbReference type="ARBA" id="ARBA00022475"/>
    </source>
</evidence>
<dbReference type="Proteomes" id="UP000095743">
    <property type="component" value="Chromosome"/>
</dbReference>
<dbReference type="AlphaFoldDB" id="A0A1D8GG47"/>
<evidence type="ECO:0000256" key="6">
    <source>
        <dbReference type="ARBA" id="ARBA00022989"/>
    </source>
</evidence>
<keyword evidence="7 8" id="KW-0472">Membrane</keyword>
<dbReference type="SUPFAM" id="SSF161098">
    <property type="entry name" value="MetI-like"/>
    <property type="match status" value="1"/>
</dbReference>
<evidence type="ECO:0000256" key="3">
    <source>
        <dbReference type="ARBA" id="ARBA00022448"/>
    </source>
</evidence>
<name>A0A1D8GG47_9FIRM</name>
<evidence type="ECO:0000313" key="10">
    <source>
        <dbReference type="EMBL" id="AOT69865.1"/>
    </source>
</evidence>
<organism evidence="10 11">
    <name type="scientific">Geosporobacter ferrireducens</name>
    <dbReference type="NCBI Taxonomy" id="1424294"/>
    <lineage>
        <taxon>Bacteria</taxon>
        <taxon>Bacillati</taxon>
        <taxon>Bacillota</taxon>
        <taxon>Clostridia</taxon>
        <taxon>Peptostreptococcales</taxon>
        <taxon>Thermotaleaceae</taxon>
        <taxon>Geosporobacter</taxon>
    </lineage>
</organism>